<evidence type="ECO:0000313" key="4">
    <source>
        <dbReference type="Proteomes" id="UP000027222"/>
    </source>
</evidence>
<accession>A0A067SN25</accession>
<dbReference type="PANTHER" id="PTHR33365">
    <property type="entry name" value="YALI0B05434P"/>
    <property type="match status" value="1"/>
</dbReference>
<comment type="pathway">
    <text evidence="1">Mycotoxin biosynthesis.</text>
</comment>
<evidence type="ECO:0000313" key="3">
    <source>
        <dbReference type="EMBL" id="KDR69099.1"/>
    </source>
</evidence>
<dbReference type="GO" id="GO:0043386">
    <property type="term" value="P:mycotoxin biosynthetic process"/>
    <property type="evidence" value="ECO:0007669"/>
    <property type="project" value="InterPro"/>
</dbReference>
<dbReference type="InterPro" id="IPR021765">
    <property type="entry name" value="UstYa-like"/>
</dbReference>
<gene>
    <name evidence="3" type="ORF">GALMADRAFT_1353114</name>
</gene>
<organism evidence="3 4">
    <name type="scientific">Galerina marginata (strain CBS 339.88)</name>
    <dbReference type="NCBI Taxonomy" id="685588"/>
    <lineage>
        <taxon>Eukaryota</taxon>
        <taxon>Fungi</taxon>
        <taxon>Dikarya</taxon>
        <taxon>Basidiomycota</taxon>
        <taxon>Agaricomycotina</taxon>
        <taxon>Agaricomycetes</taxon>
        <taxon>Agaricomycetidae</taxon>
        <taxon>Agaricales</taxon>
        <taxon>Agaricineae</taxon>
        <taxon>Strophariaceae</taxon>
        <taxon>Galerina</taxon>
    </lineage>
</organism>
<dbReference type="PANTHER" id="PTHR33365:SF4">
    <property type="entry name" value="CYCLOCHLOROTINE BIOSYNTHESIS PROTEIN O"/>
    <property type="match status" value="1"/>
</dbReference>
<proteinExistence type="inferred from homology"/>
<dbReference type="EMBL" id="KL142404">
    <property type="protein sequence ID" value="KDR69099.1"/>
    <property type="molecule type" value="Genomic_DNA"/>
</dbReference>
<sequence length="163" mass="18846">MYHLRHGSQPANGPEYTYMGDDYPRVWDIDLGDPVVMPFEPSRHYSLDTYDGFADWEAMVPGGGLIYLGKKRRPFSISMFHQLRCLGVFRNSILNHSISGIERPPYQLLHHCANYLRQMILCRADITLEQTFSAPTKIKNAQICKNWERVYEEQKLNHGGKIG</sequence>
<keyword evidence="4" id="KW-1185">Reference proteome</keyword>
<dbReference type="STRING" id="685588.A0A067SN25"/>
<protein>
    <submittedName>
        <fullName evidence="3">Uncharacterized protein</fullName>
    </submittedName>
</protein>
<dbReference type="OrthoDB" id="3687641at2759"/>
<comment type="similarity">
    <text evidence="2">Belongs to the ustYa family.</text>
</comment>
<dbReference type="AlphaFoldDB" id="A0A067SN25"/>
<name>A0A067SN25_GALM3</name>
<evidence type="ECO:0000256" key="1">
    <source>
        <dbReference type="ARBA" id="ARBA00004685"/>
    </source>
</evidence>
<reference evidence="4" key="1">
    <citation type="journal article" date="2014" name="Proc. Natl. Acad. Sci. U.S.A.">
        <title>Extensive sampling of basidiomycete genomes demonstrates inadequacy of the white-rot/brown-rot paradigm for wood decay fungi.</title>
        <authorList>
            <person name="Riley R."/>
            <person name="Salamov A.A."/>
            <person name="Brown D.W."/>
            <person name="Nagy L.G."/>
            <person name="Floudas D."/>
            <person name="Held B.W."/>
            <person name="Levasseur A."/>
            <person name="Lombard V."/>
            <person name="Morin E."/>
            <person name="Otillar R."/>
            <person name="Lindquist E.A."/>
            <person name="Sun H."/>
            <person name="LaButti K.M."/>
            <person name="Schmutz J."/>
            <person name="Jabbour D."/>
            <person name="Luo H."/>
            <person name="Baker S.E."/>
            <person name="Pisabarro A.G."/>
            <person name="Walton J.D."/>
            <person name="Blanchette R.A."/>
            <person name="Henrissat B."/>
            <person name="Martin F."/>
            <person name="Cullen D."/>
            <person name="Hibbett D.S."/>
            <person name="Grigoriev I.V."/>
        </authorList>
    </citation>
    <scope>NUCLEOTIDE SEQUENCE [LARGE SCALE GENOMIC DNA]</scope>
    <source>
        <strain evidence="4">CBS 339.88</strain>
    </source>
</reference>
<dbReference type="Proteomes" id="UP000027222">
    <property type="component" value="Unassembled WGS sequence"/>
</dbReference>
<dbReference type="Pfam" id="PF11807">
    <property type="entry name" value="UstYa"/>
    <property type="match status" value="1"/>
</dbReference>
<dbReference type="HOGENOM" id="CLU_042941_8_3_1"/>
<evidence type="ECO:0000256" key="2">
    <source>
        <dbReference type="ARBA" id="ARBA00035112"/>
    </source>
</evidence>